<dbReference type="Proteomes" id="UP001145087">
    <property type="component" value="Unassembled WGS sequence"/>
</dbReference>
<reference evidence="6" key="1">
    <citation type="submission" date="2022-11" db="EMBL/GenBank/DDBJ databases">
        <title>Marilongibacter aestuarii gen. nov., sp. nov., isolated from tidal flat sediment.</title>
        <authorList>
            <person name="Jiayan W."/>
        </authorList>
    </citation>
    <scope>NUCLEOTIDE SEQUENCE</scope>
    <source>
        <strain evidence="6">Z1-6</strain>
    </source>
</reference>
<dbReference type="Gene3D" id="3.40.720.10">
    <property type="entry name" value="Alkaline Phosphatase, subunit A"/>
    <property type="match status" value="1"/>
</dbReference>
<accession>A0A9X3J5R3</accession>
<dbReference type="InterPro" id="IPR017850">
    <property type="entry name" value="Alkaline_phosphatase_core_sf"/>
</dbReference>
<keyword evidence="4" id="KW-0106">Calcium</keyword>
<dbReference type="EMBL" id="JAPOHD010000029">
    <property type="protein sequence ID" value="MCY1721829.1"/>
    <property type="molecule type" value="Genomic_DNA"/>
</dbReference>
<evidence type="ECO:0000259" key="5">
    <source>
        <dbReference type="Pfam" id="PF00884"/>
    </source>
</evidence>
<dbReference type="GO" id="GO:0004065">
    <property type="term" value="F:arylsulfatase activity"/>
    <property type="evidence" value="ECO:0007669"/>
    <property type="project" value="TreeGrafter"/>
</dbReference>
<dbReference type="PANTHER" id="PTHR42693:SF53">
    <property type="entry name" value="ENDO-4-O-SULFATASE"/>
    <property type="match status" value="1"/>
</dbReference>
<keyword evidence="3 6" id="KW-0378">Hydrolase</keyword>
<comment type="caution">
    <text evidence="6">The sequence shown here is derived from an EMBL/GenBank/DDBJ whole genome shotgun (WGS) entry which is preliminary data.</text>
</comment>
<dbReference type="RefSeq" id="WP_343334158.1">
    <property type="nucleotide sequence ID" value="NZ_JAPOHD010000029.1"/>
</dbReference>
<keyword evidence="7" id="KW-1185">Reference proteome</keyword>
<dbReference type="SUPFAM" id="SSF53649">
    <property type="entry name" value="Alkaline phosphatase-like"/>
    <property type="match status" value="1"/>
</dbReference>
<dbReference type="PROSITE" id="PS00523">
    <property type="entry name" value="SULFATASE_1"/>
    <property type="match status" value="1"/>
</dbReference>
<dbReference type="PROSITE" id="PS51257">
    <property type="entry name" value="PROKAR_LIPOPROTEIN"/>
    <property type="match status" value="1"/>
</dbReference>
<evidence type="ECO:0000313" key="7">
    <source>
        <dbReference type="Proteomes" id="UP001145087"/>
    </source>
</evidence>
<protein>
    <submittedName>
        <fullName evidence="6">Sulfatase-like hydrolase/transferase</fullName>
    </submittedName>
</protein>
<organism evidence="6 7">
    <name type="scientific">Draconibacterium aestuarii</name>
    <dbReference type="NCBI Taxonomy" id="2998507"/>
    <lineage>
        <taxon>Bacteria</taxon>
        <taxon>Pseudomonadati</taxon>
        <taxon>Bacteroidota</taxon>
        <taxon>Bacteroidia</taxon>
        <taxon>Marinilabiliales</taxon>
        <taxon>Prolixibacteraceae</taxon>
        <taxon>Draconibacterium</taxon>
    </lineage>
</organism>
<evidence type="ECO:0000256" key="4">
    <source>
        <dbReference type="ARBA" id="ARBA00022837"/>
    </source>
</evidence>
<evidence type="ECO:0000256" key="2">
    <source>
        <dbReference type="ARBA" id="ARBA00022723"/>
    </source>
</evidence>
<comment type="similarity">
    <text evidence="1">Belongs to the sulfatase family.</text>
</comment>
<dbReference type="InterPro" id="IPR024607">
    <property type="entry name" value="Sulfatase_CS"/>
</dbReference>
<dbReference type="Pfam" id="PF00884">
    <property type="entry name" value="Sulfatase"/>
    <property type="match status" value="1"/>
</dbReference>
<dbReference type="InterPro" id="IPR050738">
    <property type="entry name" value="Sulfatase"/>
</dbReference>
<dbReference type="PROSITE" id="PS00149">
    <property type="entry name" value="SULFATASE_2"/>
    <property type="match status" value="1"/>
</dbReference>
<sequence>MIHFSKFSLFIIVGLLFLGCSKNKKINKDKKPNILFLLADDLGYGELGCYGQEIIQTPELDKLAKQGLRFTDFYAGNAVCSPSRAVLMTGKSSSFNTIRGNSGSFSDDQWIRVALKKDEMTIGEMLKQAGYQTGFIGKWHLDNPNDISTWAYNRGFDYAVQEQWGSRFGGTQYDEQLHWINGKQDSVYYHMDEWECKDDFRTNLAFGYLDKIEKDKPFFLFMSYRAPHGHEREIGNQELYKDQDWPAKERLHAAKITLLDKQIGRMLKKLEEMGELENTLILFTSDNGPHHEGHDHEFFDSNGVLRGFKRDVYEGGIRVPLIAYWKGKIAANVTSDYVAGFQDVMPTLAKVAGIELPEQTNGISILPVFLGEKQAAHESLNWEFQLDGWGRKMPDGGFRQSARIGKWKGVRYGITNKTQLYNLEKDISETNDLALEFPEIVQKMNVLFEENRTDTPGFPYGGVVQDYKPNQRYKANQK</sequence>
<proteinExistence type="inferred from homology"/>
<evidence type="ECO:0000313" key="6">
    <source>
        <dbReference type="EMBL" id="MCY1721829.1"/>
    </source>
</evidence>
<dbReference type="PANTHER" id="PTHR42693">
    <property type="entry name" value="ARYLSULFATASE FAMILY MEMBER"/>
    <property type="match status" value="1"/>
</dbReference>
<keyword evidence="2" id="KW-0479">Metal-binding</keyword>
<dbReference type="AlphaFoldDB" id="A0A9X3J5R3"/>
<dbReference type="Gene3D" id="3.30.1120.10">
    <property type="match status" value="1"/>
</dbReference>
<name>A0A9X3J5R3_9BACT</name>
<evidence type="ECO:0000256" key="3">
    <source>
        <dbReference type="ARBA" id="ARBA00022801"/>
    </source>
</evidence>
<evidence type="ECO:0000256" key="1">
    <source>
        <dbReference type="ARBA" id="ARBA00008779"/>
    </source>
</evidence>
<dbReference type="GO" id="GO:0046872">
    <property type="term" value="F:metal ion binding"/>
    <property type="evidence" value="ECO:0007669"/>
    <property type="project" value="UniProtKB-KW"/>
</dbReference>
<dbReference type="InterPro" id="IPR000917">
    <property type="entry name" value="Sulfatase_N"/>
</dbReference>
<gene>
    <name evidence="6" type="ORF">OU798_15855</name>
</gene>
<feature type="domain" description="Sulfatase N-terminal" evidence="5">
    <location>
        <begin position="32"/>
        <end position="354"/>
    </location>
</feature>